<organism evidence="10 11">
    <name type="scientific">Papaver somniferum</name>
    <name type="common">Opium poppy</name>
    <dbReference type="NCBI Taxonomy" id="3469"/>
    <lineage>
        <taxon>Eukaryota</taxon>
        <taxon>Viridiplantae</taxon>
        <taxon>Streptophyta</taxon>
        <taxon>Embryophyta</taxon>
        <taxon>Tracheophyta</taxon>
        <taxon>Spermatophyta</taxon>
        <taxon>Magnoliopsida</taxon>
        <taxon>Ranunculales</taxon>
        <taxon>Papaveraceae</taxon>
        <taxon>Papaveroideae</taxon>
        <taxon>Papaver</taxon>
    </lineage>
</organism>
<evidence type="ECO:0000256" key="3">
    <source>
        <dbReference type="ARBA" id="ARBA00022737"/>
    </source>
</evidence>
<dbReference type="Gene3D" id="1.25.40.20">
    <property type="entry name" value="Ankyrin repeat-containing domain"/>
    <property type="match status" value="2"/>
</dbReference>
<dbReference type="PROSITE" id="PS50088">
    <property type="entry name" value="ANK_REPEAT"/>
    <property type="match status" value="3"/>
</dbReference>
<dbReference type="Pfam" id="PF13962">
    <property type="entry name" value="PGG"/>
    <property type="match status" value="1"/>
</dbReference>
<dbReference type="PANTHER" id="PTHR24186">
    <property type="entry name" value="PROTEIN PHOSPHATASE 1 REGULATORY SUBUNIT"/>
    <property type="match status" value="1"/>
</dbReference>
<dbReference type="AlphaFoldDB" id="A0A4Y7IGX8"/>
<evidence type="ECO:0000313" key="10">
    <source>
        <dbReference type="EMBL" id="RZC48163.1"/>
    </source>
</evidence>
<feature type="domain" description="PGG" evidence="9">
    <location>
        <begin position="254"/>
        <end position="296"/>
    </location>
</feature>
<dbReference type="EMBL" id="CM010715">
    <property type="protein sequence ID" value="RZC48163.1"/>
    <property type="molecule type" value="Genomic_DNA"/>
</dbReference>
<dbReference type="STRING" id="3469.A0A4Y7IGX8"/>
<dbReference type="InterPro" id="IPR026961">
    <property type="entry name" value="PGG_dom"/>
</dbReference>
<gene>
    <name evidence="10" type="ORF">C5167_041113</name>
</gene>
<feature type="transmembrane region" description="Helical" evidence="8">
    <location>
        <begin position="259"/>
        <end position="278"/>
    </location>
</feature>
<dbReference type="PROSITE" id="PS50297">
    <property type="entry name" value="ANK_REP_REGION"/>
    <property type="match status" value="3"/>
</dbReference>
<evidence type="ECO:0000256" key="1">
    <source>
        <dbReference type="ARBA" id="ARBA00004141"/>
    </source>
</evidence>
<dbReference type="GO" id="GO:0005886">
    <property type="term" value="C:plasma membrane"/>
    <property type="evidence" value="ECO:0007669"/>
    <property type="project" value="TreeGrafter"/>
</dbReference>
<keyword evidence="2 8" id="KW-0812">Transmembrane</keyword>
<dbReference type="Proteomes" id="UP000316621">
    <property type="component" value="Chromosome 1"/>
</dbReference>
<evidence type="ECO:0000256" key="4">
    <source>
        <dbReference type="ARBA" id="ARBA00022989"/>
    </source>
</evidence>
<dbReference type="InterPro" id="IPR036770">
    <property type="entry name" value="Ankyrin_rpt-contain_sf"/>
</dbReference>
<keyword evidence="3" id="KW-0677">Repeat</keyword>
<comment type="subcellular location">
    <subcellularLocation>
        <location evidence="1">Membrane</location>
        <topology evidence="1">Multi-pass membrane protein</topology>
    </subcellularLocation>
</comment>
<dbReference type="Pfam" id="PF12796">
    <property type="entry name" value="Ank_2"/>
    <property type="match status" value="2"/>
</dbReference>
<feature type="repeat" description="ANK" evidence="7">
    <location>
        <begin position="174"/>
        <end position="196"/>
    </location>
</feature>
<dbReference type="Gramene" id="RZC48163">
    <property type="protein sequence ID" value="RZC48163"/>
    <property type="gene ID" value="C5167_041113"/>
</dbReference>
<dbReference type="SUPFAM" id="SSF48403">
    <property type="entry name" value="Ankyrin repeat"/>
    <property type="match status" value="1"/>
</dbReference>
<evidence type="ECO:0000256" key="5">
    <source>
        <dbReference type="ARBA" id="ARBA00023043"/>
    </source>
</evidence>
<dbReference type="SMART" id="SM00248">
    <property type="entry name" value="ANK"/>
    <property type="match status" value="5"/>
</dbReference>
<dbReference type="OMA" id="NRVEIME"/>
<reference evidence="10 11" key="1">
    <citation type="journal article" date="2018" name="Science">
        <title>The opium poppy genome and morphinan production.</title>
        <authorList>
            <person name="Guo L."/>
            <person name="Winzer T."/>
            <person name="Yang X."/>
            <person name="Li Y."/>
            <person name="Ning Z."/>
            <person name="He Z."/>
            <person name="Teodor R."/>
            <person name="Lu Y."/>
            <person name="Bowser T.A."/>
            <person name="Graham I.A."/>
            <person name="Ye K."/>
        </authorList>
    </citation>
    <scope>NUCLEOTIDE SEQUENCE [LARGE SCALE GENOMIC DNA]</scope>
    <source>
        <strain evidence="11">cv. HN1</strain>
        <tissue evidence="10">Leaves</tissue>
    </source>
</reference>
<evidence type="ECO:0000313" key="11">
    <source>
        <dbReference type="Proteomes" id="UP000316621"/>
    </source>
</evidence>
<feature type="repeat" description="ANK" evidence="7">
    <location>
        <begin position="61"/>
        <end position="93"/>
    </location>
</feature>
<keyword evidence="6 8" id="KW-0472">Membrane</keyword>
<name>A0A4Y7IGX8_PAPSO</name>
<keyword evidence="5 7" id="KW-0040">ANK repeat</keyword>
<keyword evidence="4 8" id="KW-1133">Transmembrane helix</keyword>
<keyword evidence="11" id="KW-1185">Reference proteome</keyword>
<accession>A0A4Y7IGX8</accession>
<proteinExistence type="predicted"/>
<evidence type="ECO:0000256" key="8">
    <source>
        <dbReference type="SAM" id="Phobius"/>
    </source>
</evidence>
<evidence type="ECO:0000259" key="9">
    <source>
        <dbReference type="Pfam" id="PF13962"/>
    </source>
</evidence>
<dbReference type="InterPro" id="IPR002110">
    <property type="entry name" value="Ankyrin_rpt"/>
</dbReference>
<protein>
    <recommendedName>
        <fullName evidence="9">PGG domain-containing protein</fullName>
    </recommendedName>
</protein>
<evidence type="ECO:0000256" key="6">
    <source>
        <dbReference type="ARBA" id="ARBA00023136"/>
    </source>
</evidence>
<evidence type="ECO:0000256" key="7">
    <source>
        <dbReference type="PROSITE-ProRule" id="PRU00023"/>
    </source>
</evidence>
<evidence type="ECO:0000256" key="2">
    <source>
        <dbReference type="ARBA" id="ARBA00022692"/>
    </source>
</evidence>
<dbReference type="PANTHER" id="PTHR24186:SF37">
    <property type="entry name" value="PGG DOMAIN-CONTAINING PROTEIN"/>
    <property type="match status" value="1"/>
</dbReference>
<sequence length="303" mass="34250">MPKRVLVYFLKKLDSRLDNLDEEFTFFRRTQLHIAVLSNDINFARKILYLEPDLASKKDNRGWTPLHLASARASLEMVELLLMARRDVCTVQDNDQRTPLHLAVMNNRVEIMEVLTEEDLPKVINLNNDQNGETILHFCVKSNSSIETLELLADKLDLARASDPDILINSKDNDGKTVLQLAAETGNIEMVQYLLESSNLKLEITEADFDEAMNALTPKNTIDLQFKFLKYAGCTQSKKHNSNTLSRCGDKIERRKERVNALLVVATLIAGIAFQAAMNPPGGVWQDDSIVNSNTKPYIVYAI</sequence>
<feature type="repeat" description="ANK" evidence="7">
    <location>
        <begin position="95"/>
        <end position="117"/>
    </location>
</feature>